<reference evidence="5" key="1">
    <citation type="submission" date="2021-03" db="EMBL/GenBank/DDBJ databases">
        <authorList>
            <person name="Bekaert M."/>
        </authorList>
    </citation>
    <scope>NUCLEOTIDE SEQUENCE</scope>
</reference>
<dbReference type="SUPFAM" id="SSF54160">
    <property type="entry name" value="Chromo domain-like"/>
    <property type="match status" value="1"/>
</dbReference>
<dbReference type="CDD" id="cd00024">
    <property type="entry name" value="CD_CSD"/>
    <property type="match status" value="1"/>
</dbReference>
<accession>A0A8S3QT41</accession>
<dbReference type="Pfam" id="PF00078">
    <property type="entry name" value="RVT_1"/>
    <property type="match status" value="1"/>
</dbReference>
<dbReference type="Gene3D" id="3.30.70.270">
    <property type="match status" value="1"/>
</dbReference>
<gene>
    <name evidence="5" type="ORF">MEDL_13569</name>
</gene>
<dbReference type="InterPro" id="IPR000953">
    <property type="entry name" value="Chromo/chromo_shadow_dom"/>
</dbReference>
<dbReference type="OrthoDB" id="6149191at2759"/>
<dbReference type="InterPro" id="IPR050951">
    <property type="entry name" value="Retrovirus_Pol_polyprotein"/>
</dbReference>
<sequence length="778" mass="90131">MTDVHFHEIDTGNNPPVSLPPHRAAPNIRTEIERQVEEMLKYKIIEPSNLFGIAPFVLLVPLHPNSKQKAAFVTHSGIYEWNRMPYGLRNSSIAFSQVMSQILRGLHWKYVLAYIDDILIFSKTFEEHLLHLEEVFARLRKANFTLKPQKCHFAVKKVNYLGSAIGYILGQLDENGKERVISYSGRALRNNELNWTITEKECLAVLEAIDNNEVGLNDVSDISKLQRECDQLIPLIKYPETGELPENQKEARNICYERDHYRLSQSGELIHLHRSRTKGIPKAESMIEQLVLPKCLRQDALLAYHDHNGHTGIKRTYAGIHLKYYWSGMYQEVYNYVTSCDKCQRSKQTTHHRPAPLLPFLLKTLLSRWHMDILTCLPKTKDGYQHLLLVVDSFSRWPECFPLKTQEATEIAEVLYNEVFSRFGAPRAIVSDRGANFCSKLIQALCELFEVQRYHTSSYHPQTNSTCERMNRTIAQTLRTLVAKDQSNWHKLIPSVMMALRMSTNTESTGYSPFQMLFGKEMNLPFDISVQPKDGMSKTAKNHLETLIDRLKIVKDIAKTSVENSQEKTKNRYDKKAEAPKFRVGDYVMLQSMKVPKGLSPKLHPKWDGPFYVINVGQNNTCKLRRCSDHKLIKSRIHTNRMKPYIDPRDYRNLPEIQRNIVENNRDRVDDIDDVQNDNIDRTQNDNAQMQQNDALLQQNDETNDEDNDFIAEKLLAKKRRQGKNYYKVKWVGYKKTTWEPEENIGEGLLVEFYTKFTKSGTKRKGPPASLLVKQTNP</sequence>
<evidence type="ECO:0000259" key="4">
    <source>
        <dbReference type="PROSITE" id="PS50994"/>
    </source>
</evidence>
<organism evidence="5 6">
    <name type="scientific">Mytilus edulis</name>
    <name type="common">Blue mussel</name>
    <dbReference type="NCBI Taxonomy" id="6550"/>
    <lineage>
        <taxon>Eukaryota</taxon>
        <taxon>Metazoa</taxon>
        <taxon>Spiralia</taxon>
        <taxon>Lophotrochozoa</taxon>
        <taxon>Mollusca</taxon>
        <taxon>Bivalvia</taxon>
        <taxon>Autobranchia</taxon>
        <taxon>Pteriomorphia</taxon>
        <taxon>Mytilida</taxon>
        <taxon>Mytiloidea</taxon>
        <taxon>Mytilidae</taxon>
        <taxon>Mytilinae</taxon>
        <taxon>Mytilus</taxon>
    </lineage>
</organism>
<dbReference type="Pfam" id="PF00665">
    <property type="entry name" value="rve"/>
    <property type="match status" value="1"/>
</dbReference>
<name>A0A8S3QT41_MYTED</name>
<dbReference type="InterPro" id="IPR036397">
    <property type="entry name" value="RNaseH_sf"/>
</dbReference>
<dbReference type="EMBL" id="CAJPWZ010000700">
    <property type="protein sequence ID" value="CAG2198834.1"/>
    <property type="molecule type" value="Genomic_DNA"/>
</dbReference>
<dbReference type="InterPro" id="IPR023780">
    <property type="entry name" value="Chromo_domain"/>
</dbReference>
<dbReference type="Proteomes" id="UP000683360">
    <property type="component" value="Unassembled WGS sequence"/>
</dbReference>
<feature type="domain" description="Integrase catalytic" evidence="4">
    <location>
        <begin position="355"/>
        <end position="521"/>
    </location>
</feature>
<proteinExistence type="predicted"/>
<comment type="caution">
    <text evidence="5">The sequence shown here is derived from an EMBL/GenBank/DDBJ whole genome shotgun (WGS) entry which is preliminary data.</text>
</comment>
<feature type="region of interest" description="Disordered" evidence="1">
    <location>
        <begin position="759"/>
        <end position="778"/>
    </location>
</feature>
<dbReference type="PANTHER" id="PTHR37984:SF5">
    <property type="entry name" value="PROTEIN NYNRIN-LIKE"/>
    <property type="match status" value="1"/>
</dbReference>
<dbReference type="GO" id="GO:0003964">
    <property type="term" value="F:RNA-directed DNA polymerase activity"/>
    <property type="evidence" value="ECO:0007669"/>
    <property type="project" value="UniProtKB-KW"/>
</dbReference>
<feature type="domain" description="Chromo" evidence="2">
    <location>
        <begin position="710"/>
        <end position="769"/>
    </location>
</feature>
<dbReference type="CDD" id="cd01647">
    <property type="entry name" value="RT_LTR"/>
    <property type="match status" value="1"/>
</dbReference>
<dbReference type="PROSITE" id="PS50878">
    <property type="entry name" value="RT_POL"/>
    <property type="match status" value="1"/>
</dbReference>
<evidence type="ECO:0000256" key="1">
    <source>
        <dbReference type="SAM" id="MobiDB-lite"/>
    </source>
</evidence>
<dbReference type="InterPro" id="IPR001584">
    <property type="entry name" value="Integrase_cat-core"/>
</dbReference>
<evidence type="ECO:0000313" key="5">
    <source>
        <dbReference type="EMBL" id="CAG2198834.1"/>
    </source>
</evidence>
<dbReference type="SUPFAM" id="SSF53098">
    <property type="entry name" value="Ribonuclease H-like"/>
    <property type="match status" value="1"/>
</dbReference>
<evidence type="ECO:0000259" key="2">
    <source>
        <dbReference type="PROSITE" id="PS50013"/>
    </source>
</evidence>
<evidence type="ECO:0000313" key="6">
    <source>
        <dbReference type="Proteomes" id="UP000683360"/>
    </source>
</evidence>
<dbReference type="InterPro" id="IPR043502">
    <property type="entry name" value="DNA/RNA_pol_sf"/>
</dbReference>
<dbReference type="Pfam" id="PF17921">
    <property type="entry name" value="Integrase_H2C2"/>
    <property type="match status" value="1"/>
</dbReference>
<dbReference type="Gene3D" id="3.30.420.10">
    <property type="entry name" value="Ribonuclease H-like superfamily/Ribonuclease H"/>
    <property type="match status" value="1"/>
</dbReference>
<dbReference type="AlphaFoldDB" id="A0A8S3QT41"/>
<dbReference type="PROSITE" id="PS50013">
    <property type="entry name" value="CHROMO_2"/>
    <property type="match status" value="1"/>
</dbReference>
<dbReference type="GO" id="GO:0004519">
    <property type="term" value="F:endonuclease activity"/>
    <property type="evidence" value="ECO:0007669"/>
    <property type="project" value="UniProtKB-KW"/>
</dbReference>
<dbReference type="InterPro" id="IPR012337">
    <property type="entry name" value="RNaseH-like_sf"/>
</dbReference>
<protein>
    <submittedName>
        <fullName evidence="5">Uncharacterized protein</fullName>
    </submittedName>
</protein>
<evidence type="ECO:0000259" key="3">
    <source>
        <dbReference type="PROSITE" id="PS50878"/>
    </source>
</evidence>
<dbReference type="InterPro" id="IPR041588">
    <property type="entry name" value="Integrase_H2C2"/>
</dbReference>
<dbReference type="SUPFAM" id="SSF56672">
    <property type="entry name" value="DNA/RNA polymerases"/>
    <property type="match status" value="1"/>
</dbReference>
<dbReference type="InterPro" id="IPR016197">
    <property type="entry name" value="Chromo-like_dom_sf"/>
</dbReference>
<feature type="compositionally biased region" description="Basic and acidic residues" evidence="1">
    <location>
        <begin position="1"/>
        <end position="10"/>
    </location>
</feature>
<dbReference type="InterPro" id="IPR043128">
    <property type="entry name" value="Rev_trsase/Diguanyl_cyclase"/>
</dbReference>
<dbReference type="FunFam" id="1.10.340.70:FF:000001">
    <property type="entry name" value="Retrovirus-related Pol polyprotein from transposon gypsy-like Protein"/>
    <property type="match status" value="1"/>
</dbReference>
<feature type="region of interest" description="Disordered" evidence="1">
    <location>
        <begin position="1"/>
        <end position="20"/>
    </location>
</feature>
<dbReference type="GO" id="GO:0015074">
    <property type="term" value="P:DNA integration"/>
    <property type="evidence" value="ECO:0007669"/>
    <property type="project" value="InterPro"/>
</dbReference>
<dbReference type="FunFam" id="3.30.420.10:FF:000032">
    <property type="entry name" value="Retrovirus-related Pol polyprotein from transposon 297-like Protein"/>
    <property type="match status" value="1"/>
</dbReference>
<dbReference type="GO" id="GO:0016787">
    <property type="term" value="F:hydrolase activity"/>
    <property type="evidence" value="ECO:0007669"/>
    <property type="project" value="UniProtKB-KW"/>
</dbReference>
<dbReference type="PROSITE" id="PS50994">
    <property type="entry name" value="INTEGRASE"/>
    <property type="match status" value="1"/>
</dbReference>
<keyword evidence="6" id="KW-1185">Reference proteome</keyword>
<dbReference type="GO" id="GO:0003676">
    <property type="term" value="F:nucleic acid binding"/>
    <property type="evidence" value="ECO:0007669"/>
    <property type="project" value="InterPro"/>
</dbReference>
<dbReference type="Gene3D" id="1.10.340.70">
    <property type="match status" value="1"/>
</dbReference>
<dbReference type="FunFam" id="3.30.70.270:FF:000003">
    <property type="entry name" value="Transposon Ty3-G Gag-Pol polyprotein"/>
    <property type="match status" value="1"/>
</dbReference>
<dbReference type="PANTHER" id="PTHR37984">
    <property type="entry name" value="PROTEIN CBG26694"/>
    <property type="match status" value="1"/>
</dbReference>
<dbReference type="InterPro" id="IPR000477">
    <property type="entry name" value="RT_dom"/>
</dbReference>
<dbReference type="Pfam" id="PF00385">
    <property type="entry name" value="Chromo"/>
    <property type="match status" value="1"/>
</dbReference>
<feature type="domain" description="Reverse transcriptase" evidence="3">
    <location>
        <begin position="1"/>
        <end position="165"/>
    </location>
</feature>
<dbReference type="SMART" id="SM00298">
    <property type="entry name" value="CHROMO"/>
    <property type="match status" value="1"/>
</dbReference>
<dbReference type="Gene3D" id="2.40.50.40">
    <property type="match status" value="1"/>
</dbReference>